<gene>
    <name evidence="7" type="ORF">TCAL_04991</name>
</gene>
<comment type="caution">
    <text evidence="7">The sequence shown here is derived from an EMBL/GenBank/DDBJ whole genome shotgun (WGS) entry which is preliminary data.</text>
</comment>
<dbReference type="AlphaFoldDB" id="A0A553PD45"/>
<dbReference type="SUPFAM" id="SSF64602">
    <property type="entry name" value="F1 ATPase inhibitor, IF1, C-terminal domain"/>
    <property type="match status" value="1"/>
</dbReference>
<keyword evidence="3" id="KW-0809">Transit peptide</keyword>
<reference evidence="7 8" key="1">
    <citation type="journal article" date="2018" name="Nat. Ecol. Evol.">
        <title>Genomic signatures of mitonuclear coevolution across populations of Tigriopus californicus.</title>
        <authorList>
            <person name="Barreto F.S."/>
            <person name="Watson E.T."/>
            <person name="Lima T.G."/>
            <person name="Willett C.S."/>
            <person name="Edmands S."/>
            <person name="Li W."/>
            <person name="Burton R.S."/>
        </authorList>
    </citation>
    <scope>NUCLEOTIDE SEQUENCE [LARGE SCALE GENOMIC DNA]</scope>
    <source>
        <strain evidence="7 8">San Diego</strain>
    </source>
</reference>
<proteinExistence type="inferred from homology"/>
<evidence type="ECO:0000256" key="4">
    <source>
        <dbReference type="ARBA" id="ARBA00023054"/>
    </source>
</evidence>
<dbReference type="Pfam" id="PF04568">
    <property type="entry name" value="IATP"/>
    <property type="match status" value="1"/>
</dbReference>
<organism evidence="7 8">
    <name type="scientific">Tigriopus californicus</name>
    <name type="common">Marine copepod</name>
    <dbReference type="NCBI Taxonomy" id="6832"/>
    <lineage>
        <taxon>Eukaryota</taxon>
        <taxon>Metazoa</taxon>
        <taxon>Ecdysozoa</taxon>
        <taxon>Arthropoda</taxon>
        <taxon>Crustacea</taxon>
        <taxon>Multicrustacea</taxon>
        <taxon>Hexanauplia</taxon>
        <taxon>Copepoda</taxon>
        <taxon>Harpacticoida</taxon>
        <taxon>Harpacticidae</taxon>
        <taxon>Tigriopus</taxon>
    </lineage>
</organism>
<dbReference type="PANTHER" id="PTHR48417">
    <property type="entry name" value="ATP SYNTHASE F1 SUBUNIT EPSILON"/>
    <property type="match status" value="1"/>
</dbReference>
<evidence type="ECO:0000256" key="3">
    <source>
        <dbReference type="ARBA" id="ARBA00022946"/>
    </source>
</evidence>
<dbReference type="Gene3D" id="1.20.5.500">
    <property type="entry name" value="Single helix bin"/>
    <property type="match status" value="1"/>
</dbReference>
<evidence type="ECO:0000313" key="8">
    <source>
        <dbReference type="Proteomes" id="UP000318571"/>
    </source>
</evidence>
<dbReference type="GO" id="GO:0042030">
    <property type="term" value="F:ATPase inhibitor activity"/>
    <property type="evidence" value="ECO:0007669"/>
    <property type="project" value="InterPro"/>
</dbReference>
<evidence type="ECO:0000256" key="6">
    <source>
        <dbReference type="SAM" id="Coils"/>
    </source>
</evidence>
<protein>
    <recommendedName>
        <fullName evidence="9">ATPase inhibitor, mitochondrial</fullName>
    </recommendedName>
</protein>
<dbReference type="InterPro" id="IPR007648">
    <property type="entry name" value="ATPase_inhibitor_mt"/>
</dbReference>
<evidence type="ECO:0000256" key="5">
    <source>
        <dbReference type="ARBA" id="ARBA00023128"/>
    </source>
</evidence>
<dbReference type="GO" id="GO:0005739">
    <property type="term" value="C:mitochondrion"/>
    <property type="evidence" value="ECO:0007669"/>
    <property type="project" value="UniProtKB-SubCell"/>
</dbReference>
<evidence type="ECO:0000256" key="2">
    <source>
        <dbReference type="ARBA" id="ARBA00010901"/>
    </source>
</evidence>
<accession>A0A553PD45</accession>
<dbReference type="PANTHER" id="PTHR48417:SF1">
    <property type="entry name" value="ATP SYNTHASE F1 SUBUNIT EPSILON"/>
    <property type="match status" value="1"/>
</dbReference>
<dbReference type="STRING" id="6832.A0A553PD45"/>
<comment type="subcellular location">
    <subcellularLocation>
        <location evidence="1">Mitochondrion</location>
    </subcellularLocation>
</comment>
<dbReference type="EMBL" id="VCGU01000005">
    <property type="protein sequence ID" value="TRY75605.1"/>
    <property type="molecule type" value="Genomic_DNA"/>
</dbReference>
<sequence>MLSVRRTLPTLVRPAIMSRMMSGGDAGSIREAGGAFGKKEKAVEDQYFRKQQAEQLKNLVDSHAKEIQHHKEAIQRHQEAMKVHEEALKHH</sequence>
<keyword evidence="4 6" id="KW-0175">Coiled coil</keyword>
<feature type="coiled-coil region" evidence="6">
    <location>
        <begin position="53"/>
        <end position="87"/>
    </location>
</feature>
<evidence type="ECO:0000313" key="7">
    <source>
        <dbReference type="EMBL" id="TRY75605.1"/>
    </source>
</evidence>
<evidence type="ECO:0000256" key="1">
    <source>
        <dbReference type="ARBA" id="ARBA00004173"/>
    </source>
</evidence>
<name>A0A553PD45_TIGCA</name>
<dbReference type="OMA" id="WIAPSAM"/>
<dbReference type="OrthoDB" id="10045676at2759"/>
<evidence type="ECO:0008006" key="9">
    <source>
        <dbReference type="Google" id="ProtNLM"/>
    </source>
</evidence>
<keyword evidence="8" id="KW-1185">Reference proteome</keyword>
<keyword evidence="5" id="KW-0496">Mitochondrion</keyword>
<comment type="similarity">
    <text evidence="2">Belongs to the ATPase inhibitor family.</text>
</comment>
<dbReference type="Proteomes" id="UP000318571">
    <property type="component" value="Chromosome 2"/>
</dbReference>